<dbReference type="Pfam" id="PF00505">
    <property type="entry name" value="HMG_box"/>
    <property type="match status" value="3"/>
</dbReference>
<feature type="domain" description="HMG box" evidence="4">
    <location>
        <begin position="165"/>
        <end position="233"/>
    </location>
</feature>
<dbReference type="FunFam" id="1.10.30.10:FF:000073">
    <property type="entry name" value="High mobility group protein 1 homolog"/>
    <property type="match status" value="1"/>
</dbReference>
<evidence type="ECO:0000256" key="1">
    <source>
        <dbReference type="ARBA" id="ARBA00023125"/>
    </source>
</evidence>
<dbReference type="InterPro" id="IPR009071">
    <property type="entry name" value="HMG_box_dom"/>
</dbReference>
<dbReference type="InterPro" id="IPR036910">
    <property type="entry name" value="HMG_box_dom_sf"/>
</dbReference>
<dbReference type="PANTHER" id="PTHR48112">
    <property type="entry name" value="HIGH MOBILITY GROUP PROTEIN DSP1"/>
    <property type="match status" value="1"/>
</dbReference>
<dbReference type="GO" id="GO:0005634">
    <property type="term" value="C:nucleus"/>
    <property type="evidence" value="ECO:0007669"/>
    <property type="project" value="UniProtKB-UniRule"/>
</dbReference>
<feature type="compositionally biased region" description="Polar residues" evidence="3">
    <location>
        <begin position="432"/>
        <end position="443"/>
    </location>
</feature>
<feature type="compositionally biased region" description="Low complexity" evidence="3">
    <location>
        <begin position="246"/>
        <end position="258"/>
    </location>
</feature>
<dbReference type="EMBL" id="BLLK01000071">
    <property type="protein sequence ID" value="GFH61130.1"/>
    <property type="molecule type" value="Genomic_DNA"/>
</dbReference>
<evidence type="ECO:0000313" key="6">
    <source>
        <dbReference type="Proteomes" id="UP001054902"/>
    </source>
</evidence>
<dbReference type="SUPFAM" id="SSF47095">
    <property type="entry name" value="HMG-box"/>
    <property type="match status" value="3"/>
</dbReference>
<dbReference type="Gene3D" id="1.10.30.10">
    <property type="entry name" value="High mobility group box domain"/>
    <property type="match status" value="3"/>
</dbReference>
<proteinExistence type="predicted"/>
<feature type="region of interest" description="Disordered" evidence="3">
    <location>
        <begin position="236"/>
        <end position="265"/>
    </location>
</feature>
<dbReference type="InterPro" id="IPR050342">
    <property type="entry name" value="HMGB"/>
</dbReference>
<dbReference type="SMART" id="SM00398">
    <property type="entry name" value="HMG"/>
    <property type="match status" value="3"/>
</dbReference>
<feature type="DNA-binding region" description="HMG box" evidence="2">
    <location>
        <begin position="165"/>
        <end position="233"/>
    </location>
</feature>
<evidence type="ECO:0000256" key="2">
    <source>
        <dbReference type="PROSITE-ProRule" id="PRU00267"/>
    </source>
</evidence>
<dbReference type="GO" id="GO:0003677">
    <property type="term" value="F:DNA binding"/>
    <property type="evidence" value="ECO:0007669"/>
    <property type="project" value="UniProtKB-UniRule"/>
</dbReference>
<feature type="region of interest" description="Disordered" evidence="3">
    <location>
        <begin position="396"/>
        <end position="443"/>
    </location>
</feature>
<accession>A0AAD3HEX8</accession>
<comment type="caution">
    <text evidence="5">The sequence shown here is derived from an EMBL/GenBank/DDBJ whole genome shotgun (WGS) entry which is preliminary data.</text>
</comment>
<evidence type="ECO:0000313" key="5">
    <source>
        <dbReference type="EMBL" id="GFH61130.1"/>
    </source>
</evidence>
<keyword evidence="6" id="KW-1185">Reference proteome</keyword>
<dbReference type="AlphaFoldDB" id="A0AAD3HEX8"/>
<dbReference type="Proteomes" id="UP001054902">
    <property type="component" value="Unassembled WGS sequence"/>
</dbReference>
<dbReference type="PROSITE" id="PS50118">
    <property type="entry name" value="HMG_BOX_2"/>
    <property type="match status" value="3"/>
</dbReference>
<sequence length="443" mass="50850">MFFVYESSLPTYNTYNQVIGASHLAPHISKKNQIEKLAQAISKMKKPKRDPAAPKRNLSPYLLYQNAMRDQFKAENPEMSFGELSKYTSSKYGVLTKEEKDLWKQKAENDRQRFLKEMEGYVPAEGYDSRGDIIKSPEELAVEAKIVPYPKKTSRTKSQRDPRAPKRNASAFIIFQSAMRDKFKSENPDLSFGELAQYTSKKFKALEEKERAVWEDRAKQDKERYRREMETYVPNEGYDHTGKLISSKTSGKKSSSSKDPNHPKRARGSFVFFTFDERPKILAENPDTTFTELGNIMGKRWRELDAEARKKYEDLAKEDRARFLEEMKAYKLATEKEREKEVAKQEEEEALKISAGVEASVALPTNNQAGMNNGGMNNTQQMLALQQMNFLNQQRNQTQMNQMPSLQGNLQAPPTPTTVKFKSTTNDDEPGTTESGSKQQFQQ</sequence>
<name>A0AAD3HEX8_9STRA</name>
<dbReference type="PANTHER" id="PTHR48112:SF15">
    <property type="entry name" value="HMG BOX DOMAIN-CONTAINING PROTEIN"/>
    <property type="match status" value="1"/>
</dbReference>
<reference evidence="5 6" key="1">
    <citation type="journal article" date="2021" name="Sci. Rep.">
        <title>The genome of the diatom Chaetoceros tenuissimus carries an ancient integrated fragment of an extant virus.</title>
        <authorList>
            <person name="Hongo Y."/>
            <person name="Kimura K."/>
            <person name="Takaki Y."/>
            <person name="Yoshida Y."/>
            <person name="Baba S."/>
            <person name="Kobayashi G."/>
            <person name="Nagasaki K."/>
            <person name="Hano T."/>
            <person name="Tomaru Y."/>
        </authorList>
    </citation>
    <scope>NUCLEOTIDE SEQUENCE [LARGE SCALE GENOMIC DNA]</scope>
    <source>
        <strain evidence="5 6">NIES-3715</strain>
    </source>
</reference>
<feature type="domain" description="HMG box" evidence="4">
    <location>
        <begin position="54"/>
        <end position="122"/>
    </location>
</feature>
<feature type="DNA-binding region" description="HMG box" evidence="2">
    <location>
        <begin position="54"/>
        <end position="122"/>
    </location>
</feature>
<feature type="domain" description="HMG box" evidence="4">
    <location>
        <begin position="263"/>
        <end position="331"/>
    </location>
</feature>
<feature type="compositionally biased region" description="Polar residues" evidence="3">
    <location>
        <begin position="404"/>
        <end position="424"/>
    </location>
</feature>
<feature type="DNA-binding region" description="HMG box" evidence="2">
    <location>
        <begin position="263"/>
        <end position="331"/>
    </location>
</feature>
<keyword evidence="2" id="KW-0539">Nucleus</keyword>
<organism evidence="5 6">
    <name type="scientific">Chaetoceros tenuissimus</name>
    <dbReference type="NCBI Taxonomy" id="426638"/>
    <lineage>
        <taxon>Eukaryota</taxon>
        <taxon>Sar</taxon>
        <taxon>Stramenopiles</taxon>
        <taxon>Ochrophyta</taxon>
        <taxon>Bacillariophyta</taxon>
        <taxon>Coscinodiscophyceae</taxon>
        <taxon>Chaetocerotophycidae</taxon>
        <taxon>Chaetocerotales</taxon>
        <taxon>Chaetocerotaceae</taxon>
        <taxon>Chaetoceros</taxon>
    </lineage>
</organism>
<gene>
    <name evidence="5" type="ORF">CTEN210_17606</name>
</gene>
<evidence type="ECO:0000259" key="4">
    <source>
        <dbReference type="PROSITE" id="PS50118"/>
    </source>
</evidence>
<protein>
    <submittedName>
        <fullName evidence="5">High mobility group protein B2</fullName>
    </submittedName>
</protein>
<evidence type="ECO:0000256" key="3">
    <source>
        <dbReference type="SAM" id="MobiDB-lite"/>
    </source>
</evidence>
<keyword evidence="1 2" id="KW-0238">DNA-binding</keyword>